<gene>
    <name evidence="1" type="ORF">AWB67_06681</name>
</gene>
<dbReference type="EMBL" id="FCOL02000126">
    <property type="protein sequence ID" value="SAL84453.1"/>
    <property type="molecule type" value="Genomic_DNA"/>
</dbReference>
<dbReference type="AlphaFoldDB" id="A0A158KUQ5"/>
<evidence type="ECO:0000313" key="2">
    <source>
        <dbReference type="Proteomes" id="UP000054925"/>
    </source>
</evidence>
<evidence type="ECO:0000313" key="1">
    <source>
        <dbReference type="EMBL" id="SAL84453.1"/>
    </source>
</evidence>
<dbReference type="GO" id="GO:0015288">
    <property type="term" value="F:porin activity"/>
    <property type="evidence" value="ECO:0007669"/>
    <property type="project" value="InterPro"/>
</dbReference>
<organism evidence="1 2">
    <name type="scientific">Caballeronia terrestris</name>
    <dbReference type="NCBI Taxonomy" id="1226301"/>
    <lineage>
        <taxon>Bacteria</taxon>
        <taxon>Pseudomonadati</taxon>
        <taxon>Pseudomonadota</taxon>
        <taxon>Betaproteobacteria</taxon>
        <taxon>Burkholderiales</taxon>
        <taxon>Burkholderiaceae</taxon>
        <taxon>Caballeronia</taxon>
    </lineage>
</organism>
<comment type="caution">
    <text evidence="1">The sequence shown here is derived from an EMBL/GenBank/DDBJ whole genome shotgun (WGS) entry which is preliminary data.</text>
</comment>
<sequence length="144" mass="15564">MRDLGTFGIGGSYFIGSGKVWGNWTHTQLTPIMAPHSILNNYEIGGRYGFTSAMSGGLGYTFSNLSGQFNGKWHQINSFLDYALSQRSDVYVLAVVQKAFGSKVVNGHEIPVQAEIGASPSFIGNSGTGTDSQLALRIGIRHRF</sequence>
<proteinExistence type="predicted"/>
<dbReference type="Gene3D" id="2.40.160.10">
    <property type="entry name" value="Porin"/>
    <property type="match status" value="1"/>
</dbReference>
<reference evidence="1" key="1">
    <citation type="submission" date="2016-01" db="EMBL/GenBank/DDBJ databases">
        <authorList>
            <person name="Peeters C."/>
        </authorList>
    </citation>
    <scope>NUCLEOTIDE SEQUENCE [LARGE SCALE GENOMIC DNA]</scope>
    <source>
        <strain evidence="1">LMG 22937</strain>
    </source>
</reference>
<dbReference type="GO" id="GO:0016020">
    <property type="term" value="C:membrane"/>
    <property type="evidence" value="ECO:0007669"/>
    <property type="project" value="InterPro"/>
</dbReference>
<dbReference type="InterPro" id="IPR023614">
    <property type="entry name" value="Porin_dom_sf"/>
</dbReference>
<dbReference type="Proteomes" id="UP000054925">
    <property type="component" value="Unassembled WGS sequence"/>
</dbReference>
<name>A0A158KUQ5_9BURK</name>
<keyword evidence="2" id="KW-1185">Reference proteome</keyword>
<dbReference type="InterPro" id="IPR033900">
    <property type="entry name" value="Gram_neg_porin_domain"/>
</dbReference>
<dbReference type="CDD" id="cd00342">
    <property type="entry name" value="gram_neg_porins"/>
    <property type="match status" value="1"/>
</dbReference>
<protein>
    <submittedName>
        <fullName evidence="1">Porin</fullName>
    </submittedName>
</protein>
<accession>A0A158KUQ5</accession>
<dbReference type="SUPFAM" id="SSF56935">
    <property type="entry name" value="Porins"/>
    <property type="match status" value="1"/>
</dbReference>